<dbReference type="RefSeq" id="WP_083051438.1">
    <property type="nucleotide sequence ID" value="NZ_AP022575.1"/>
</dbReference>
<keyword evidence="4 8" id="KW-0812">Transmembrane</keyword>
<keyword evidence="6 8" id="KW-0472">Membrane</keyword>
<feature type="transmembrane region" description="Helical" evidence="8">
    <location>
        <begin position="37"/>
        <end position="55"/>
    </location>
</feature>
<organism evidence="11 12">
    <name type="scientific">Mycobacterium shinjukuense</name>
    <dbReference type="NCBI Taxonomy" id="398694"/>
    <lineage>
        <taxon>Bacteria</taxon>
        <taxon>Bacillati</taxon>
        <taxon>Actinomycetota</taxon>
        <taxon>Actinomycetes</taxon>
        <taxon>Mycobacteriales</taxon>
        <taxon>Mycobacteriaceae</taxon>
        <taxon>Mycobacterium</taxon>
    </lineage>
</organism>
<evidence type="ECO:0000256" key="1">
    <source>
        <dbReference type="ARBA" id="ARBA00004651"/>
    </source>
</evidence>
<evidence type="ECO:0000256" key="8">
    <source>
        <dbReference type="SAM" id="Phobius"/>
    </source>
</evidence>
<dbReference type="Gene3D" id="3.30.70.260">
    <property type="match status" value="1"/>
</dbReference>
<dbReference type="InterPro" id="IPR048640">
    <property type="entry name" value="MgtC-like_C"/>
</dbReference>
<comment type="similarity">
    <text evidence="2">Belongs to the MgtC/SapB family.</text>
</comment>
<keyword evidence="11" id="KW-0808">Transferase</keyword>
<protein>
    <submittedName>
        <fullName evidence="11">Methyltransferase</fullName>
    </submittedName>
</protein>
<dbReference type="GO" id="GO:0032259">
    <property type="term" value="P:methylation"/>
    <property type="evidence" value="ECO:0007669"/>
    <property type="project" value="UniProtKB-KW"/>
</dbReference>
<evidence type="ECO:0000259" key="10">
    <source>
        <dbReference type="Pfam" id="PF21770"/>
    </source>
</evidence>
<keyword evidence="3" id="KW-1003">Cell membrane</keyword>
<keyword evidence="12" id="KW-1185">Reference proteome</keyword>
<evidence type="ECO:0000256" key="7">
    <source>
        <dbReference type="SAM" id="MobiDB-lite"/>
    </source>
</evidence>
<reference evidence="11 12" key="1">
    <citation type="journal article" date="2019" name="Emerg. Microbes Infect.">
        <title>Comprehensive subspecies identification of 175 nontuberculous mycobacteria species based on 7547 genomic profiles.</title>
        <authorList>
            <person name="Matsumoto Y."/>
            <person name="Kinjo T."/>
            <person name="Motooka D."/>
            <person name="Nabeya D."/>
            <person name="Jung N."/>
            <person name="Uechi K."/>
            <person name="Horii T."/>
            <person name="Iida T."/>
            <person name="Fujita J."/>
            <person name="Nakamura S."/>
        </authorList>
    </citation>
    <scope>NUCLEOTIDE SEQUENCE [LARGE SCALE GENOMIC DNA]</scope>
    <source>
        <strain evidence="11 12">JCM 14233</strain>
    </source>
</reference>
<dbReference type="PANTHER" id="PTHR33778:SF3">
    <property type="entry name" value="PROTEIN MGTC"/>
    <property type="match status" value="1"/>
</dbReference>
<feature type="transmembrane region" description="Helical" evidence="8">
    <location>
        <begin position="67"/>
        <end position="85"/>
    </location>
</feature>
<dbReference type="Pfam" id="PF21770">
    <property type="entry name" value="MgtC_SapB_C"/>
    <property type="match status" value="1"/>
</dbReference>
<dbReference type="AlphaFoldDB" id="A0A7I7MQ86"/>
<feature type="region of interest" description="Disordered" evidence="7">
    <location>
        <begin position="233"/>
        <end position="265"/>
    </location>
</feature>
<evidence type="ECO:0000313" key="11">
    <source>
        <dbReference type="EMBL" id="BBX73479.1"/>
    </source>
</evidence>
<feature type="domain" description="MgtC/SapB/SrpB/YhiD N-terminal" evidence="9">
    <location>
        <begin position="13"/>
        <end position="133"/>
    </location>
</feature>
<dbReference type="OrthoDB" id="9811198at2"/>
<evidence type="ECO:0000256" key="6">
    <source>
        <dbReference type="ARBA" id="ARBA00023136"/>
    </source>
</evidence>
<dbReference type="Proteomes" id="UP000467236">
    <property type="component" value="Chromosome"/>
</dbReference>
<name>A0A7I7MQ86_9MYCO</name>
<dbReference type="Pfam" id="PF02308">
    <property type="entry name" value="MgtC"/>
    <property type="match status" value="1"/>
</dbReference>
<comment type="subcellular location">
    <subcellularLocation>
        <location evidence="1">Cell membrane</location>
        <topology evidence="1">Multi-pass membrane protein</topology>
    </subcellularLocation>
</comment>
<accession>A0A7I7MQ86</accession>
<dbReference type="InterPro" id="IPR003416">
    <property type="entry name" value="MgtC/SapB/SrpB/YhiD_fam"/>
</dbReference>
<dbReference type="PRINTS" id="PR01837">
    <property type="entry name" value="MGTCSAPBPROT"/>
</dbReference>
<dbReference type="GO" id="GO:0008168">
    <property type="term" value="F:methyltransferase activity"/>
    <property type="evidence" value="ECO:0007669"/>
    <property type="project" value="UniProtKB-KW"/>
</dbReference>
<gene>
    <name evidence="11" type="primary">mgtC</name>
    <name evidence="11" type="ORF">MSHI_13850</name>
</gene>
<evidence type="ECO:0000313" key="12">
    <source>
        <dbReference type="Proteomes" id="UP000467236"/>
    </source>
</evidence>
<evidence type="ECO:0000259" key="9">
    <source>
        <dbReference type="Pfam" id="PF02308"/>
    </source>
</evidence>
<evidence type="ECO:0000256" key="2">
    <source>
        <dbReference type="ARBA" id="ARBA00009298"/>
    </source>
</evidence>
<evidence type="ECO:0000256" key="3">
    <source>
        <dbReference type="ARBA" id="ARBA00022475"/>
    </source>
</evidence>
<feature type="transmembrane region" description="Helical" evidence="8">
    <location>
        <begin position="97"/>
        <end position="124"/>
    </location>
</feature>
<dbReference type="PANTHER" id="PTHR33778">
    <property type="entry name" value="PROTEIN MGTC"/>
    <property type="match status" value="1"/>
</dbReference>
<sequence length="265" mass="27759">MHTLTIADFAIRLAVGLGCGALIGLERQWRARMAGLRTNALVAAGATLFVLYAAVTEDNSPTRVASYVVSGIGFLGGGVILREGFNVRGLNTAATLWCSAAVGVLAASGHLVFTVIATGTVIAIHVVGRPLGRLIDHDNNVEADEGLQAYQVQVICRPRSANYARAQIVQHTSNNDITLWGMHTGRADGGQVTVTAHLLLDGHTPAKLERLVAELSSQPGIYAVHWYAGEPAQTDSFTGGPADPARPRPVDPSDFGSAEGRSGGC</sequence>
<proteinExistence type="inferred from homology"/>
<feature type="domain" description="MgtC-like C-terminal" evidence="10">
    <location>
        <begin position="150"/>
        <end position="226"/>
    </location>
</feature>
<evidence type="ECO:0000256" key="4">
    <source>
        <dbReference type="ARBA" id="ARBA00022692"/>
    </source>
</evidence>
<feature type="transmembrane region" description="Helical" evidence="8">
    <location>
        <begin position="6"/>
        <end position="25"/>
    </location>
</feature>
<keyword evidence="5 8" id="KW-1133">Transmembrane helix</keyword>
<dbReference type="EMBL" id="AP022575">
    <property type="protein sequence ID" value="BBX73479.1"/>
    <property type="molecule type" value="Genomic_DNA"/>
</dbReference>
<keyword evidence="11" id="KW-0489">Methyltransferase</keyword>
<dbReference type="GO" id="GO:0005886">
    <property type="term" value="C:plasma membrane"/>
    <property type="evidence" value="ECO:0007669"/>
    <property type="project" value="UniProtKB-SubCell"/>
</dbReference>
<dbReference type="InterPro" id="IPR049177">
    <property type="entry name" value="MgtC_SapB_SrpB_YhiD_N"/>
</dbReference>
<evidence type="ECO:0000256" key="5">
    <source>
        <dbReference type="ARBA" id="ARBA00022989"/>
    </source>
</evidence>
<dbReference type="KEGG" id="mshj:MSHI_13850"/>